<feature type="region of interest" description="Disordered" evidence="1">
    <location>
        <begin position="55"/>
        <end position="89"/>
    </location>
</feature>
<evidence type="ECO:0000256" key="1">
    <source>
        <dbReference type="SAM" id="MobiDB-lite"/>
    </source>
</evidence>
<gene>
    <name evidence="3" type="ORF">AMJ39_08570</name>
</gene>
<reference evidence="3 4" key="1">
    <citation type="journal article" date="2015" name="Microbiome">
        <title>Genomic resolution of linkages in carbon, nitrogen, and sulfur cycling among widespread estuary sediment bacteria.</title>
        <authorList>
            <person name="Baker B.J."/>
            <person name="Lazar C.S."/>
            <person name="Teske A.P."/>
            <person name="Dick G.J."/>
        </authorList>
    </citation>
    <scope>NUCLEOTIDE SEQUENCE [LARGE SCALE GENOMIC DNA]</scope>
    <source>
        <strain evidence="3">DG_24</strain>
    </source>
</reference>
<feature type="chain" id="PRO_5006639560" description="ZU5 domain-containing protein" evidence="2">
    <location>
        <begin position="21"/>
        <end position="222"/>
    </location>
</feature>
<keyword evidence="2" id="KW-0732">Signal</keyword>
<evidence type="ECO:0000313" key="4">
    <source>
        <dbReference type="Proteomes" id="UP000052008"/>
    </source>
</evidence>
<accession>A0A0S7WPY8</accession>
<evidence type="ECO:0000313" key="3">
    <source>
        <dbReference type="EMBL" id="KPJ52115.1"/>
    </source>
</evidence>
<evidence type="ECO:0000256" key="2">
    <source>
        <dbReference type="SAM" id="SignalP"/>
    </source>
</evidence>
<organism evidence="3 4">
    <name type="scientific">candidate division TA06 bacterium DG_24</name>
    <dbReference type="NCBI Taxonomy" id="1703770"/>
    <lineage>
        <taxon>Bacteria</taxon>
        <taxon>Bacteria division TA06</taxon>
    </lineage>
</organism>
<name>A0A0S7WPY8_UNCT6</name>
<feature type="compositionally biased region" description="Basic and acidic residues" evidence="1">
    <location>
        <begin position="68"/>
        <end position="77"/>
    </location>
</feature>
<comment type="caution">
    <text evidence="3">The sequence shown here is derived from an EMBL/GenBank/DDBJ whole genome shotgun (WGS) entry which is preliminary data.</text>
</comment>
<feature type="signal peptide" evidence="2">
    <location>
        <begin position="1"/>
        <end position="20"/>
    </location>
</feature>
<dbReference type="EMBL" id="LIZS01000076">
    <property type="protein sequence ID" value="KPJ52115.1"/>
    <property type="molecule type" value="Genomic_DNA"/>
</dbReference>
<proteinExistence type="predicted"/>
<sequence>MRSPNNTSILVLGVALTVMAFCASCGRDDLPTSPPAPAATTEPSLIPIEELLLEDATGGGPSEPGSPAHDKAHKQSQDDDGPMNPIAIGELPVIGPNGERLVFPIFIEKRINSNKGGEVDNRLMRVVIPPGALEHHTTISILRDPDYAIADFGPDGTQFLKKIELRFRVEHLTLNAMLPHTLCIHWWDKDAEEWKKLDSWFDFNTQEVVTEIDHFSRYALSD</sequence>
<dbReference type="AlphaFoldDB" id="A0A0S7WPY8"/>
<dbReference type="Proteomes" id="UP000052008">
    <property type="component" value="Unassembled WGS sequence"/>
</dbReference>
<evidence type="ECO:0008006" key="5">
    <source>
        <dbReference type="Google" id="ProtNLM"/>
    </source>
</evidence>
<protein>
    <recommendedName>
        <fullName evidence="5">ZU5 domain-containing protein</fullName>
    </recommendedName>
</protein>